<dbReference type="GO" id="GO:0003700">
    <property type="term" value="F:DNA-binding transcription factor activity"/>
    <property type="evidence" value="ECO:0007669"/>
    <property type="project" value="TreeGrafter"/>
</dbReference>
<evidence type="ECO:0000256" key="1">
    <source>
        <dbReference type="ARBA" id="ARBA00023125"/>
    </source>
</evidence>
<dbReference type="RefSeq" id="WP_176908114.1">
    <property type="nucleotide sequence ID" value="NZ_JABKAU010000012.1"/>
</dbReference>
<feature type="domain" description="HTH cro/C1-type" evidence="2">
    <location>
        <begin position="11"/>
        <end position="66"/>
    </location>
</feature>
<keyword evidence="1" id="KW-0238">DNA-binding</keyword>
<dbReference type="AlphaFoldDB" id="A0A7Y7U5X5"/>
<dbReference type="GO" id="GO:0003677">
    <property type="term" value="F:DNA binding"/>
    <property type="evidence" value="ECO:0007669"/>
    <property type="project" value="UniProtKB-KW"/>
</dbReference>
<keyword evidence="4" id="KW-1185">Reference proteome</keyword>
<gene>
    <name evidence="3" type="ORF">HW554_08275</name>
</gene>
<dbReference type="Proteomes" id="UP000565521">
    <property type="component" value="Unassembled WGS sequence"/>
</dbReference>
<protein>
    <submittedName>
        <fullName evidence="3">Helix-turn-helix transcriptional regulator</fullName>
    </submittedName>
</protein>
<dbReference type="Gene3D" id="1.10.260.40">
    <property type="entry name" value="lambda repressor-like DNA-binding domains"/>
    <property type="match status" value="1"/>
</dbReference>
<dbReference type="InterPro" id="IPR050807">
    <property type="entry name" value="TransReg_Diox_bact_type"/>
</dbReference>
<dbReference type="PANTHER" id="PTHR46797:SF1">
    <property type="entry name" value="METHYLPHOSPHONATE SYNTHASE"/>
    <property type="match status" value="1"/>
</dbReference>
<dbReference type="GO" id="GO:0005829">
    <property type="term" value="C:cytosol"/>
    <property type="evidence" value="ECO:0007669"/>
    <property type="project" value="TreeGrafter"/>
</dbReference>
<dbReference type="PROSITE" id="PS50943">
    <property type="entry name" value="HTH_CROC1"/>
    <property type="match status" value="1"/>
</dbReference>
<evidence type="ECO:0000259" key="2">
    <source>
        <dbReference type="PROSITE" id="PS50943"/>
    </source>
</evidence>
<proteinExistence type="predicted"/>
<reference evidence="3 4" key="1">
    <citation type="submission" date="2020-05" db="EMBL/GenBank/DDBJ databases">
        <title>Hymenobacter terrestris sp. nov. and Hymenobacter lapidiphilus sp. nov., isolated from regoliths in Antarctica.</title>
        <authorList>
            <person name="Sedlacek I."/>
            <person name="Pantucek R."/>
            <person name="Zeman M."/>
            <person name="Holochova P."/>
            <person name="Kralova S."/>
            <person name="Stankova E."/>
            <person name="Sedo O."/>
            <person name="Micenkova L."/>
            <person name="Svec P."/>
            <person name="Gupta V."/>
            <person name="Sood U."/>
            <person name="Korpole U.S."/>
            <person name="Lal R."/>
        </authorList>
    </citation>
    <scope>NUCLEOTIDE SEQUENCE [LARGE SCALE GENOMIC DNA]</scope>
    <source>
        <strain evidence="3 4">P5342</strain>
    </source>
</reference>
<comment type="caution">
    <text evidence="3">The sequence shown here is derived from an EMBL/GenBank/DDBJ whole genome shotgun (WGS) entry which is preliminary data.</text>
</comment>
<dbReference type="InterPro" id="IPR010982">
    <property type="entry name" value="Lambda_DNA-bd_dom_sf"/>
</dbReference>
<accession>A0A7Y7U5X5</accession>
<dbReference type="Pfam" id="PF13560">
    <property type="entry name" value="HTH_31"/>
    <property type="match status" value="1"/>
</dbReference>
<evidence type="ECO:0000313" key="3">
    <source>
        <dbReference type="EMBL" id="NVO31199.1"/>
    </source>
</evidence>
<evidence type="ECO:0000313" key="4">
    <source>
        <dbReference type="Proteomes" id="UP000565521"/>
    </source>
</evidence>
<sequence>MANTESIGDRLRRLRDAAGLTQAELADAAGISRPSLNEIETGITARPRRGTLLKIAAALGVAVETLQGRQLAAAPKGPFLPGGDVGPMGATVVPRGGLAAALGADFGEDDGTRRGAPAPTTAREFIDGLIKEADGLRAQLAHCQNESKKLSVIIAELQESQRTSLQHISLLLGKPVGSQYDSLVLEPLPEPARPVVRGLWRDSNAPIPEAISRPACVVRQLIAADLDDLAVAA</sequence>
<dbReference type="PANTHER" id="PTHR46797">
    <property type="entry name" value="HTH-TYPE TRANSCRIPTIONAL REGULATOR"/>
    <property type="match status" value="1"/>
</dbReference>
<name>A0A7Y7U5X5_9BACT</name>
<dbReference type="InterPro" id="IPR001387">
    <property type="entry name" value="Cro/C1-type_HTH"/>
</dbReference>
<dbReference type="SMART" id="SM00530">
    <property type="entry name" value="HTH_XRE"/>
    <property type="match status" value="1"/>
</dbReference>
<dbReference type="CDD" id="cd00093">
    <property type="entry name" value="HTH_XRE"/>
    <property type="match status" value="1"/>
</dbReference>
<dbReference type="SUPFAM" id="SSF47413">
    <property type="entry name" value="lambda repressor-like DNA-binding domains"/>
    <property type="match status" value="1"/>
</dbReference>
<organism evidence="3 4">
    <name type="scientific">Hymenobacter lapidiphilus</name>
    <dbReference type="NCBI Taxonomy" id="2608003"/>
    <lineage>
        <taxon>Bacteria</taxon>
        <taxon>Pseudomonadati</taxon>
        <taxon>Bacteroidota</taxon>
        <taxon>Cytophagia</taxon>
        <taxon>Cytophagales</taxon>
        <taxon>Hymenobacteraceae</taxon>
        <taxon>Hymenobacter</taxon>
    </lineage>
</organism>
<dbReference type="EMBL" id="JABKAU010000012">
    <property type="protein sequence ID" value="NVO31199.1"/>
    <property type="molecule type" value="Genomic_DNA"/>
</dbReference>